<evidence type="ECO:0000256" key="3">
    <source>
        <dbReference type="ARBA" id="ARBA00022833"/>
    </source>
</evidence>
<feature type="region of interest" description="Disordered" evidence="5">
    <location>
        <begin position="115"/>
        <end position="156"/>
    </location>
</feature>
<sequence>MHELGIVSGILDVACKTAREAGASRVVSVTVRIGDMCETVPEAMDFAWEALREEDPLTLESEMIVERVHPRSACVQCGEEFDHDRFHCRCPKCGSGQTMLLRGRELDIVSLEIETPDEDEPPAGDAAAGDVDSACGDAPSDVAPSDAADPRPQANL</sequence>
<keyword evidence="2 4" id="KW-0479">Metal-binding</keyword>
<name>A0A3E4QUE7_9ACTN</name>
<evidence type="ECO:0000256" key="4">
    <source>
        <dbReference type="HAMAP-Rule" id="MF_00213"/>
    </source>
</evidence>
<dbReference type="PANTHER" id="PTHR34535">
    <property type="entry name" value="HYDROGENASE MATURATION FACTOR HYPA"/>
    <property type="match status" value="1"/>
</dbReference>
<dbReference type="GO" id="GO:0051604">
    <property type="term" value="P:protein maturation"/>
    <property type="evidence" value="ECO:0007669"/>
    <property type="project" value="InterPro"/>
</dbReference>
<reference evidence="6 7" key="1">
    <citation type="submission" date="2018-08" db="EMBL/GenBank/DDBJ databases">
        <title>A genome reference for cultivated species of the human gut microbiota.</title>
        <authorList>
            <person name="Zou Y."/>
            <person name="Xue W."/>
            <person name="Luo G."/>
        </authorList>
    </citation>
    <scope>NUCLEOTIDE SEQUENCE [LARGE SCALE GENOMIC DNA]</scope>
    <source>
        <strain evidence="6 7">TF08-14</strain>
    </source>
</reference>
<dbReference type="EMBL" id="QSRJ01000005">
    <property type="protein sequence ID" value="RGL10483.1"/>
    <property type="molecule type" value="Genomic_DNA"/>
</dbReference>
<organism evidence="6 7">
    <name type="scientific">Collinsella tanakaei</name>
    <dbReference type="NCBI Taxonomy" id="626935"/>
    <lineage>
        <taxon>Bacteria</taxon>
        <taxon>Bacillati</taxon>
        <taxon>Actinomycetota</taxon>
        <taxon>Coriobacteriia</taxon>
        <taxon>Coriobacteriales</taxon>
        <taxon>Coriobacteriaceae</taxon>
        <taxon>Collinsella</taxon>
    </lineage>
</organism>
<evidence type="ECO:0000313" key="7">
    <source>
        <dbReference type="Proteomes" id="UP000260943"/>
    </source>
</evidence>
<feature type="binding site" evidence="4">
    <location>
        <position position="93"/>
    </location>
    <ligand>
        <name>Zn(2+)</name>
        <dbReference type="ChEBI" id="CHEBI:29105"/>
    </ligand>
</feature>
<dbReference type="Proteomes" id="UP000260943">
    <property type="component" value="Unassembled WGS sequence"/>
</dbReference>
<evidence type="ECO:0000256" key="5">
    <source>
        <dbReference type="SAM" id="MobiDB-lite"/>
    </source>
</evidence>
<feature type="binding site" evidence="4">
    <location>
        <position position="74"/>
    </location>
    <ligand>
        <name>Zn(2+)</name>
        <dbReference type="ChEBI" id="CHEBI:29105"/>
    </ligand>
</feature>
<feature type="binding site" evidence="4">
    <location>
        <position position="2"/>
    </location>
    <ligand>
        <name>Ni(2+)</name>
        <dbReference type="ChEBI" id="CHEBI:49786"/>
    </ligand>
</feature>
<dbReference type="Gene3D" id="3.30.2320.80">
    <property type="match status" value="1"/>
</dbReference>
<dbReference type="AlphaFoldDB" id="A0A3E4QUE7"/>
<comment type="similarity">
    <text evidence="4">Belongs to the HypA/HybF family.</text>
</comment>
<comment type="caution">
    <text evidence="6">The sequence shown here is derived from an EMBL/GenBank/DDBJ whole genome shotgun (WGS) entry which is preliminary data.</text>
</comment>
<accession>A0A3E4QUE7</accession>
<proteinExistence type="inferred from homology"/>
<dbReference type="Pfam" id="PF01155">
    <property type="entry name" value="HypA"/>
    <property type="match status" value="1"/>
</dbReference>
<dbReference type="RefSeq" id="WP_117679540.1">
    <property type="nucleotide sequence ID" value="NZ_QSRJ01000005.1"/>
</dbReference>
<gene>
    <name evidence="4" type="primary">hypA</name>
    <name evidence="6" type="ORF">DXC81_05480</name>
</gene>
<evidence type="ECO:0000313" key="6">
    <source>
        <dbReference type="EMBL" id="RGL10483.1"/>
    </source>
</evidence>
<dbReference type="InterPro" id="IPR000688">
    <property type="entry name" value="HypA/HybF"/>
</dbReference>
<dbReference type="GO" id="GO:0008270">
    <property type="term" value="F:zinc ion binding"/>
    <property type="evidence" value="ECO:0007669"/>
    <property type="project" value="UniProtKB-UniRule"/>
</dbReference>
<feature type="binding site" evidence="4">
    <location>
        <position position="77"/>
    </location>
    <ligand>
        <name>Zn(2+)</name>
        <dbReference type="ChEBI" id="CHEBI:29105"/>
    </ligand>
</feature>
<keyword evidence="3 4" id="KW-0862">Zinc</keyword>
<feature type="compositionally biased region" description="Low complexity" evidence="5">
    <location>
        <begin position="123"/>
        <end position="156"/>
    </location>
</feature>
<evidence type="ECO:0000256" key="2">
    <source>
        <dbReference type="ARBA" id="ARBA00022723"/>
    </source>
</evidence>
<dbReference type="PANTHER" id="PTHR34535:SF3">
    <property type="entry name" value="HYDROGENASE MATURATION FACTOR HYPA"/>
    <property type="match status" value="1"/>
</dbReference>
<dbReference type="HAMAP" id="MF_00213">
    <property type="entry name" value="HypA_HybF"/>
    <property type="match status" value="1"/>
</dbReference>
<protein>
    <recommendedName>
        <fullName evidence="4">Hydrogenase maturation factor HypA</fullName>
    </recommendedName>
</protein>
<keyword evidence="1 4" id="KW-0533">Nickel</keyword>
<evidence type="ECO:0000256" key="1">
    <source>
        <dbReference type="ARBA" id="ARBA00022596"/>
    </source>
</evidence>
<dbReference type="GO" id="GO:0016151">
    <property type="term" value="F:nickel cation binding"/>
    <property type="evidence" value="ECO:0007669"/>
    <property type="project" value="UniProtKB-UniRule"/>
</dbReference>
<comment type="function">
    <text evidence="4">Involved in the maturation of [NiFe] hydrogenases. Required for nickel insertion into the metal center of the hydrogenase.</text>
</comment>
<feature type="binding site" evidence="4">
    <location>
        <position position="90"/>
    </location>
    <ligand>
        <name>Zn(2+)</name>
        <dbReference type="ChEBI" id="CHEBI:29105"/>
    </ligand>
</feature>